<organism evidence="1 2">
    <name type="scientific">Rhizopogon vesiculosus</name>
    <dbReference type="NCBI Taxonomy" id="180088"/>
    <lineage>
        <taxon>Eukaryota</taxon>
        <taxon>Fungi</taxon>
        <taxon>Dikarya</taxon>
        <taxon>Basidiomycota</taxon>
        <taxon>Agaricomycotina</taxon>
        <taxon>Agaricomycetes</taxon>
        <taxon>Agaricomycetidae</taxon>
        <taxon>Boletales</taxon>
        <taxon>Suillineae</taxon>
        <taxon>Rhizopogonaceae</taxon>
        <taxon>Rhizopogon</taxon>
    </lineage>
</organism>
<proteinExistence type="predicted"/>
<name>A0A1J8QV69_9AGAM</name>
<gene>
    <name evidence="1" type="ORF">AZE42_11727</name>
</gene>
<keyword evidence="2" id="KW-1185">Reference proteome</keyword>
<dbReference type="Proteomes" id="UP000183567">
    <property type="component" value="Unassembled WGS sequence"/>
</dbReference>
<protein>
    <submittedName>
        <fullName evidence="1">Uncharacterized protein</fullName>
    </submittedName>
</protein>
<dbReference type="AlphaFoldDB" id="A0A1J8QV69"/>
<accession>A0A1J8QV69</accession>
<evidence type="ECO:0000313" key="2">
    <source>
        <dbReference type="Proteomes" id="UP000183567"/>
    </source>
</evidence>
<reference evidence="1 2" key="1">
    <citation type="submission" date="2016-03" db="EMBL/GenBank/DDBJ databases">
        <title>Comparative genomics of the ectomycorrhizal sister species Rhizopogon vinicolor and Rhizopogon vesiculosus (Basidiomycota: Boletales) reveals a divergence of the mating type B locus.</title>
        <authorList>
            <person name="Mujic A.B."/>
            <person name="Kuo A."/>
            <person name="Tritt A."/>
            <person name="Lipzen A."/>
            <person name="Chen C."/>
            <person name="Johnson J."/>
            <person name="Sharma A."/>
            <person name="Barry K."/>
            <person name="Grigoriev I.V."/>
            <person name="Spatafora J.W."/>
        </authorList>
    </citation>
    <scope>NUCLEOTIDE SEQUENCE [LARGE SCALE GENOMIC DNA]</scope>
    <source>
        <strain evidence="1 2">AM-OR11-056</strain>
    </source>
</reference>
<dbReference type="EMBL" id="LVVM01003047">
    <property type="protein sequence ID" value="OJA15564.1"/>
    <property type="molecule type" value="Genomic_DNA"/>
</dbReference>
<comment type="caution">
    <text evidence="1">The sequence shown here is derived from an EMBL/GenBank/DDBJ whole genome shotgun (WGS) entry which is preliminary data.</text>
</comment>
<sequence>MLYNTVVSDTQSALGGRRRFVLESTTKVNNVSFGGASTMQTTCSIS</sequence>
<evidence type="ECO:0000313" key="1">
    <source>
        <dbReference type="EMBL" id="OJA15564.1"/>
    </source>
</evidence>